<organism evidence="2 3">
    <name type="scientific">Nezara viridula</name>
    <name type="common">Southern green stink bug</name>
    <name type="synonym">Cimex viridulus</name>
    <dbReference type="NCBI Taxonomy" id="85310"/>
    <lineage>
        <taxon>Eukaryota</taxon>
        <taxon>Metazoa</taxon>
        <taxon>Ecdysozoa</taxon>
        <taxon>Arthropoda</taxon>
        <taxon>Hexapoda</taxon>
        <taxon>Insecta</taxon>
        <taxon>Pterygota</taxon>
        <taxon>Neoptera</taxon>
        <taxon>Paraneoptera</taxon>
        <taxon>Hemiptera</taxon>
        <taxon>Heteroptera</taxon>
        <taxon>Panheteroptera</taxon>
        <taxon>Pentatomomorpha</taxon>
        <taxon>Pentatomoidea</taxon>
        <taxon>Pentatomidae</taxon>
        <taxon>Pentatominae</taxon>
        <taxon>Nezara</taxon>
    </lineage>
</organism>
<dbReference type="OrthoDB" id="539634at2759"/>
<comment type="similarity">
    <text evidence="1">Belongs to the TTC36 family.</text>
</comment>
<dbReference type="Pfam" id="PF13181">
    <property type="entry name" value="TPR_8"/>
    <property type="match status" value="1"/>
</dbReference>
<dbReference type="SMART" id="SM00028">
    <property type="entry name" value="TPR"/>
    <property type="match status" value="2"/>
</dbReference>
<sequence>MSVLKENDITVLEYIFNPNISFDLGIEEDETLSAEDEQDSAEMRKAREIELEGIKAAEKGEFEKAIQIFTTSIATCENASGYNNRAQAYRLLGEDSRALDDLYNALKLCKVKSKVQCQALCQRALLYRKSGDDEKAREDFQLAAENGSQFAKKQLAEMNPYAAMCNQMLHHMMLKLNTSDNNS</sequence>
<dbReference type="GO" id="GO:0006570">
    <property type="term" value="P:tyrosine metabolic process"/>
    <property type="evidence" value="ECO:0007669"/>
    <property type="project" value="TreeGrafter"/>
</dbReference>
<dbReference type="Gene3D" id="1.25.40.10">
    <property type="entry name" value="Tetratricopeptide repeat domain"/>
    <property type="match status" value="1"/>
</dbReference>
<accession>A0A9P0H7R4</accession>
<dbReference type="PANTHER" id="PTHR21405">
    <property type="entry name" value="CDNA SEQUENCE BC021608"/>
    <property type="match status" value="1"/>
</dbReference>
<evidence type="ECO:0000313" key="2">
    <source>
        <dbReference type="EMBL" id="CAH1397078.1"/>
    </source>
</evidence>
<keyword evidence="3" id="KW-1185">Reference proteome</keyword>
<gene>
    <name evidence="2" type="ORF">NEZAVI_LOCUS7003</name>
</gene>
<proteinExistence type="inferred from homology"/>
<evidence type="ECO:0000256" key="1">
    <source>
        <dbReference type="ARBA" id="ARBA00006995"/>
    </source>
</evidence>
<dbReference type="Proteomes" id="UP001152798">
    <property type="component" value="Chromosome 3"/>
</dbReference>
<protein>
    <recommendedName>
        <fullName evidence="4">Tetratricopeptide repeat protein 36</fullName>
    </recommendedName>
</protein>
<evidence type="ECO:0008006" key="4">
    <source>
        <dbReference type="Google" id="ProtNLM"/>
    </source>
</evidence>
<dbReference type="InterPro" id="IPR011990">
    <property type="entry name" value="TPR-like_helical_dom_sf"/>
</dbReference>
<dbReference type="InterPro" id="IPR019734">
    <property type="entry name" value="TPR_rpt"/>
</dbReference>
<evidence type="ECO:0000313" key="3">
    <source>
        <dbReference type="Proteomes" id="UP001152798"/>
    </source>
</evidence>
<name>A0A9P0H7R4_NEZVI</name>
<dbReference type="PANTHER" id="PTHR21405:SF0">
    <property type="entry name" value="TETRATRICOPEPTIDE REPEAT PROTEIN 36"/>
    <property type="match status" value="1"/>
</dbReference>
<dbReference type="EMBL" id="OV725079">
    <property type="protein sequence ID" value="CAH1397078.1"/>
    <property type="molecule type" value="Genomic_DNA"/>
</dbReference>
<reference evidence="2" key="1">
    <citation type="submission" date="2022-01" db="EMBL/GenBank/DDBJ databases">
        <authorList>
            <person name="King R."/>
        </authorList>
    </citation>
    <scope>NUCLEOTIDE SEQUENCE</scope>
</reference>
<dbReference type="InterPro" id="IPR038906">
    <property type="entry name" value="TTC36"/>
</dbReference>
<dbReference type="AlphaFoldDB" id="A0A9P0H7R4"/>
<dbReference type="SUPFAM" id="SSF48452">
    <property type="entry name" value="TPR-like"/>
    <property type="match status" value="1"/>
</dbReference>